<organism evidence="1 2">
    <name type="scientific">Flavivirga eckloniae</name>
    <dbReference type="NCBI Taxonomy" id="1803846"/>
    <lineage>
        <taxon>Bacteria</taxon>
        <taxon>Pseudomonadati</taxon>
        <taxon>Bacteroidota</taxon>
        <taxon>Flavobacteriia</taxon>
        <taxon>Flavobacteriales</taxon>
        <taxon>Flavobacteriaceae</taxon>
        <taxon>Flavivirga</taxon>
    </lineage>
</organism>
<reference evidence="1 2" key="1">
    <citation type="submission" date="2018-01" db="EMBL/GenBank/DDBJ databases">
        <title>Complete genome sequence of Flavivirga eckloniae ECD14 isolated from seaweed Ecklonia cava.</title>
        <authorList>
            <person name="Lee J.H."/>
            <person name="Baik K.S."/>
            <person name="Seong C.N."/>
        </authorList>
    </citation>
    <scope>NUCLEOTIDE SEQUENCE [LARGE SCALE GENOMIC DNA]</scope>
    <source>
        <strain evidence="1 2">ECD14</strain>
    </source>
</reference>
<name>A0A2K9PK78_9FLAO</name>
<dbReference type="Proteomes" id="UP000235826">
    <property type="component" value="Chromosome"/>
</dbReference>
<gene>
    <name evidence="1" type="ORF">C1H87_01545</name>
</gene>
<sequence>MNYYKLVLPFGNFFLCEKFIISELHTGVHFDWPKIEMVIKNVFKFYGENTRLGYISNRINSYSVSPQDWEKAEQYNLMTGIAIVYYNYMTYLNISLEKRFLKVNFHPCLSLDEAIEWVLGLEESK</sequence>
<dbReference type="EMBL" id="CP025791">
    <property type="protein sequence ID" value="AUP77473.1"/>
    <property type="molecule type" value="Genomic_DNA"/>
</dbReference>
<accession>A0A2K9PK78</accession>
<evidence type="ECO:0008006" key="3">
    <source>
        <dbReference type="Google" id="ProtNLM"/>
    </source>
</evidence>
<evidence type="ECO:0000313" key="1">
    <source>
        <dbReference type="EMBL" id="AUP77473.1"/>
    </source>
</evidence>
<evidence type="ECO:0000313" key="2">
    <source>
        <dbReference type="Proteomes" id="UP000235826"/>
    </source>
</evidence>
<dbReference type="KEGG" id="fek:C1H87_01545"/>
<protein>
    <recommendedName>
        <fullName evidence="3">STAS/SEC14 domain-containing protein</fullName>
    </recommendedName>
</protein>
<dbReference type="AlphaFoldDB" id="A0A2K9PK78"/>
<proteinExistence type="predicted"/>
<keyword evidence="2" id="KW-1185">Reference proteome</keyword>